<organism evidence="10 11">
    <name type="scientific">Chaetomium strumarium</name>
    <dbReference type="NCBI Taxonomy" id="1170767"/>
    <lineage>
        <taxon>Eukaryota</taxon>
        <taxon>Fungi</taxon>
        <taxon>Dikarya</taxon>
        <taxon>Ascomycota</taxon>
        <taxon>Pezizomycotina</taxon>
        <taxon>Sordariomycetes</taxon>
        <taxon>Sordariomycetidae</taxon>
        <taxon>Sordariales</taxon>
        <taxon>Chaetomiaceae</taxon>
        <taxon>Chaetomium</taxon>
    </lineage>
</organism>
<proteinExistence type="inferred from homology"/>
<sequence>MGKSKPVLSISSKAIDPALDALFSQSAGPIKTPPKTRYTELLQKKDRTVSQEEEDEEEDEDASEDEELESSQDGSEDESEGVSDVGTTEDVETASSGDNESEAEDANDDVSVDDEAEAAEVMEKAISQGTARDEGRKRKRKQQDDEDLEANFLERLASDDEPSGKRRKADTTGEAAATNGVDDIAMEEEDVGEKEDEESSGDEVPTHEALTAEPIESELEKANRTVFLSNVSIEAVTSRKAKKTLLNHMASVLDKKAAPPQKVESIRFRSIAFATAAIPKKAAYIKKSVMEATTKSANAYVVYSTPAAARLAVTQLNGTVVLDRHIRVDSVAHPAPVDHRRCVFVGNLGFVDDESVYNTKLDEEGKEVTEKRKRTKTPMDVEEGLWRVFGEKAGKVESVRVVRDPATRVGKGFAYVQFYDGNAVESAILLNGKKFPPMLPRELRVSRCKAPHKTVRAMEARRERAAMAPSSDGKAGKRHSKKGADGAETGKYVPKPTAEIQTLAGRASKLLGRFGAEKLVSKLPGQDKKFRNRDRRERGMKRSDAGAGDAAGEKRPNGFKGPEQFVFEGRRASVRDGKPKDLKFKTKGKGKGKDKVHKMKKAGKAGK</sequence>
<feature type="compositionally biased region" description="Basic and acidic residues" evidence="8">
    <location>
        <begin position="568"/>
        <end position="584"/>
    </location>
</feature>
<feature type="compositionally biased region" description="Basic and acidic residues" evidence="8">
    <location>
        <begin position="522"/>
        <end position="544"/>
    </location>
</feature>
<dbReference type="EMBL" id="JAUDZG010000001">
    <property type="protein sequence ID" value="KAK3309657.1"/>
    <property type="molecule type" value="Genomic_DNA"/>
</dbReference>
<dbReference type="SMART" id="SM00360">
    <property type="entry name" value="RRM"/>
    <property type="match status" value="2"/>
</dbReference>
<feature type="compositionally biased region" description="Acidic residues" evidence="8">
    <location>
        <begin position="184"/>
        <end position="201"/>
    </location>
</feature>
<dbReference type="PROSITE" id="PS50102">
    <property type="entry name" value="RRM"/>
    <property type="match status" value="1"/>
</dbReference>
<dbReference type="RefSeq" id="XP_062725437.1">
    <property type="nucleotide sequence ID" value="XM_062867293.1"/>
</dbReference>
<dbReference type="PANTHER" id="PTHR23236:SF25">
    <property type="entry name" value="RNA-BINDING PROTEIN 34"/>
    <property type="match status" value="1"/>
</dbReference>
<dbReference type="PANTHER" id="PTHR23236">
    <property type="entry name" value="EUKARYOTIC TRANSLATION INITIATION FACTOR 4B/4H"/>
    <property type="match status" value="1"/>
</dbReference>
<evidence type="ECO:0000256" key="6">
    <source>
        <dbReference type="ARBA" id="ARBA00023242"/>
    </source>
</evidence>
<keyword evidence="11" id="KW-1185">Reference proteome</keyword>
<feature type="region of interest" description="Disordered" evidence="8">
    <location>
        <begin position="522"/>
        <end position="607"/>
    </location>
</feature>
<accession>A0AAJ0H0S5</accession>
<dbReference type="Pfam" id="PF00076">
    <property type="entry name" value="RRM_1"/>
    <property type="match status" value="1"/>
</dbReference>
<dbReference type="SUPFAM" id="SSF54928">
    <property type="entry name" value="RNA-binding domain, RBD"/>
    <property type="match status" value="2"/>
</dbReference>
<dbReference type="GeneID" id="87886122"/>
<feature type="compositionally biased region" description="Acidic residues" evidence="8">
    <location>
        <begin position="99"/>
        <end position="120"/>
    </location>
</feature>
<evidence type="ECO:0000256" key="8">
    <source>
        <dbReference type="SAM" id="MobiDB-lite"/>
    </source>
</evidence>
<feature type="compositionally biased region" description="Basic residues" evidence="8">
    <location>
        <begin position="585"/>
        <end position="607"/>
    </location>
</feature>
<evidence type="ECO:0000256" key="1">
    <source>
        <dbReference type="ARBA" id="ARBA00002475"/>
    </source>
</evidence>
<evidence type="ECO:0000256" key="3">
    <source>
        <dbReference type="ARBA" id="ARBA00007077"/>
    </source>
</evidence>
<dbReference type="GO" id="GO:0019843">
    <property type="term" value="F:rRNA binding"/>
    <property type="evidence" value="ECO:0007669"/>
    <property type="project" value="TreeGrafter"/>
</dbReference>
<dbReference type="InterPro" id="IPR035979">
    <property type="entry name" value="RBD_domain_sf"/>
</dbReference>
<dbReference type="Proteomes" id="UP001273166">
    <property type="component" value="Unassembled WGS sequence"/>
</dbReference>
<comment type="similarity">
    <text evidence="3">Belongs to the RRM RBM34 family.</text>
</comment>
<dbReference type="AlphaFoldDB" id="A0AAJ0H0S5"/>
<keyword evidence="6" id="KW-0539">Nucleus</keyword>
<evidence type="ECO:0000256" key="7">
    <source>
        <dbReference type="PROSITE-ProRule" id="PRU00176"/>
    </source>
</evidence>
<reference evidence="10" key="1">
    <citation type="journal article" date="2023" name="Mol. Phylogenet. Evol.">
        <title>Genome-scale phylogeny and comparative genomics of the fungal order Sordariales.</title>
        <authorList>
            <person name="Hensen N."/>
            <person name="Bonometti L."/>
            <person name="Westerberg I."/>
            <person name="Brannstrom I.O."/>
            <person name="Guillou S."/>
            <person name="Cros-Aarteil S."/>
            <person name="Calhoun S."/>
            <person name="Haridas S."/>
            <person name="Kuo A."/>
            <person name="Mondo S."/>
            <person name="Pangilinan J."/>
            <person name="Riley R."/>
            <person name="LaButti K."/>
            <person name="Andreopoulos B."/>
            <person name="Lipzen A."/>
            <person name="Chen C."/>
            <person name="Yan M."/>
            <person name="Daum C."/>
            <person name="Ng V."/>
            <person name="Clum A."/>
            <person name="Steindorff A."/>
            <person name="Ohm R.A."/>
            <person name="Martin F."/>
            <person name="Silar P."/>
            <person name="Natvig D.O."/>
            <person name="Lalanne C."/>
            <person name="Gautier V."/>
            <person name="Ament-Velasquez S.L."/>
            <person name="Kruys A."/>
            <person name="Hutchinson M.I."/>
            <person name="Powell A.J."/>
            <person name="Barry K."/>
            <person name="Miller A.N."/>
            <person name="Grigoriev I.V."/>
            <person name="Debuchy R."/>
            <person name="Gladieux P."/>
            <person name="Hiltunen Thoren M."/>
            <person name="Johannesson H."/>
        </authorList>
    </citation>
    <scope>NUCLEOTIDE SEQUENCE</scope>
    <source>
        <strain evidence="10">CBS 333.67</strain>
    </source>
</reference>
<dbReference type="GO" id="GO:0005730">
    <property type="term" value="C:nucleolus"/>
    <property type="evidence" value="ECO:0007669"/>
    <property type="project" value="UniProtKB-SubCell"/>
</dbReference>
<comment type="subcellular location">
    <subcellularLocation>
        <location evidence="2">Nucleus</location>
        <location evidence="2">Nucleolus</location>
    </subcellularLocation>
</comment>
<protein>
    <recommendedName>
        <fullName evidence="4">Nucleolar protein 12</fullName>
    </recommendedName>
</protein>
<evidence type="ECO:0000256" key="4">
    <source>
        <dbReference type="ARBA" id="ARBA00015520"/>
    </source>
</evidence>
<dbReference type="InterPro" id="IPR012677">
    <property type="entry name" value="Nucleotide-bd_a/b_plait_sf"/>
</dbReference>
<gene>
    <name evidence="10" type="ORF">B0T15DRAFT_497908</name>
</gene>
<comment type="caution">
    <text evidence="10">The sequence shown here is derived from an EMBL/GenBank/DDBJ whole genome shotgun (WGS) entry which is preliminary data.</text>
</comment>
<evidence type="ECO:0000259" key="9">
    <source>
        <dbReference type="PROSITE" id="PS50102"/>
    </source>
</evidence>
<evidence type="ECO:0000256" key="2">
    <source>
        <dbReference type="ARBA" id="ARBA00004604"/>
    </source>
</evidence>
<evidence type="ECO:0000313" key="10">
    <source>
        <dbReference type="EMBL" id="KAK3309657.1"/>
    </source>
</evidence>
<dbReference type="GO" id="GO:0000463">
    <property type="term" value="P:maturation of LSU-rRNA from tricistronic rRNA transcript (SSU-rRNA, 5.8S rRNA, LSU-rRNA)"/>
    <property type="evidence" value="ECO:0007669"/>
    <property type="project" value="TreeGrafter"/>
</dbReference>
<comment type="function">
    <text evidence="1">Involved in pre-25S rRNA processing.</text>
</comment>
<evidence type="ECO:0000313" key="11">
    <source>
        <dbReference type="Proteomes" id="UP001273166"/>
    </source>
</evidence>
<name>A0AAJ0H0S5_9PEZI</name>
<feature type="region of interest" description="Disordered" evidence="8">
    <location>
        <begin position="461"/>
        <end position="493"/>
    </location>
</feature>
<feature type="domain" description="RRM" evidence="9">
    <location>
        <begin position="341"/>
        <end position="450"/>
    </location>
</feature>
<feature type="region of interest" description="Disordered" evidence="8">
    <location>
        <begin position="23"/>
        <end position="209"/>
    </location>
</feature>
<dbReference type="InterPro" id="IPR000504">
    <property type="entry name" value="RRM_dom"/>
</dbReference>
<feature type="compositionally biased region" description="Acidic residues" evidence="8">
    <location>
        <begin position="51"/>
        <end position="92"/>
    </location>
</feature>
<evidence type="ECO:0000256" key="5">
    <source>
        <dbReference type="ARBA" id="ARBA00022884"/>
    </source>
</evidence>
<dbReference type="Gene3D" id="3.30.70.330">
    <property type="match status" value="2"/>
</dbReference>
<keyword evidence="5 7" id="KW-0694">RNA-binding</keyword>
<reference evidence="10" key="2">
    <citation type="submission" date="2023-06" db="EMBL/GenBank/DDBJ databases">
        <authorList>
            <consortium name="Lawrence Berkeley National Laboratory"/>
            <person name="Mondo S.J."/>
            <person name="Hensen N."/>
            <person name="Bonometti L."/>
            <person name="Westerberg I."/>
            <person name="Brannstrom I.O."/>
            <person name="Guillou S."/>
            <person name="Cros-Aarteil S."/>
            <person name="Calhoun S."/>
            <person name="Haridas S."/>
            <person name="Kuo A."/>
            <person name="Pangilinan J."/>
            <person name="Riley R."/>
            <person name="Labutti K."/>
            <person name="Andreopoulos B."/>
            <person name="Lipzen A."/>
            <person name="Chen C."/>
            <person name="Yanf M."/>
            <person name="Daum C."/>
            <person name="Ng V."/>
            <person name="Clum A."/>
            <person name="Steindorff A."/>
            <person name="Ohm R."/>
            <person name="Martin F."/>
            <person name="Silar P."/>
            <person name="Natvig D."/>
            <person name="Lalanne C."/>
            <person name="Gautier V."/>
            <person name="Ament-Velasquez S.L."/>
            <person name="Kruys A."/>
            <person name="Hutchinson M.I."/>
            <person name="Powell A.J."/>
            <person name="Barry K."/>
            <person name="Miller A.N."/>
            <person name="Grigoriev I.V."/>
            <person name="Debuchy R."/>
            <person name="Gladieux P."/>
            <person name="Thoren M.H."/>
            <person name="Johannesson H."/>
        </authorList>
    </citation>
    <scope>NUCLEOTIDE SEQUENCE</scope>
    <source>
        <strain evidence="10">CBS 333.67</strain>
    </source>
</reference>